<evidence type="ECO:0000313" key="1">
    <source>
        <dbReference type="EMBL" id="ADL36475.1"/>
    </source>
</evidence>
<dbReference type="Proteomes" id="UP000001299">
    <property type="component" value="Plasmid pCY186"/>
</dbReference>
<reference evidence="1 2" key="1">
    <citation type="journal article" date="2010" name="PLoS ONE">
        <title>The glycobiome of the rumen bacterium Butyrivibrio proteoclasticus B316(T) highlights adaptation to a polysaccharide-rich environment.</title>
        <authorList>
            <person name="Kelly W.J."/>
            <person name="Leahy S.C."/>
            <person name="Altermann E."/>
            <person name="Yeoman C.J."/>
            <person name="Dunne J.C."/>
            <person name="Kong Z."/>
            <person name="Pacheco D.M."/>
            <person name="Li D."/>
            <person name="Noel S.J."/>
            <person name="Moon C.D."/>
            <person name="Cookson A.L."/>
            <person name="Attwood G.T."/>
        </authorList>
    </citation>
    <scope>NUCLEOTIDE SEQUENCE [LARGE SCALE GENOMIC DNA]</scope>
    <source>
        <strain evidence="2">ATCC 51982 / DSM 14932 / B316</strain>
        <plasmid evidence="2">Plasmid pCY186</plasmid>
    </source>
</reference>
<dbReference type="AlphaFoldDB" id="E0S4Z3"/>
<proteinExistence type="predicted"/>
<dbReference type="EMBL" id="CP001813">
    <property type="protein sequence ID" value="ADL36475.1"/>
    <property type="molecule type" value="Genomic_DNA"/>
</dbReference>
<evidence type="ECO:0000313" key="2">
    <source>
        <dbReference type="Proteomes" id="UP000001299"/>
    </source>
</evidence>
<dbReference type="KEGG" id="bpb:bpr_IV110"/>
<geneLocation type="plasmid" evidence="1 2">
    <name>pCY186</name>
</geneLocation>
<dbReference type="eggNOG" id="ENOG502ZEKW">
    <property type="taxonomic scope" value="Bacteria"/>
</dbReference>
<gene>
    <name evidence="1" type="ordered locus">bpr_IV110</name>
</gene>
<accession>E0S4Z3</accession>
<keyword evidence="1" id="KW-0614">Plasmid</keyword>
<name>E0S4Z3_BUTPB</name>
<keyword evidence="2" id="KW-1185">Reference proteome</keyword>
<dbReference type="HOGENOM" id="CLU_2750113_0_0_9"/>
<sequence length="70" mass="8102">MGLLFKSNRDKDIDYERLRNDLMDEYGAQMVTFTGAVGYSDMCDAQEASNEELIKMAQREGINIDRYRKA</sequence>
<organism evidence="1 2">
    <name type="scientific">Butyrivibrio proteoclasticus (strain ATCC 51982 / DSM 14932 / B316)</name>
    <name type="common">Clostridium proteoclasticum</name>
    <dbReference type="NCBI Taxonomy" id="515622"/>
    <lineage>
        <taxon>Bacteria</taxon>
        <taxon>Bacillati</taxon>
        <taxon>Bacillota</taxon>
        <taxon>Clostridia</taxon>
        <taxon>Lachnospirales</taxon>
        <taxon>Lachnospiraceae</taxon>
        <taxon>Butyrivibrio</taxon>
    </lineage>
</organism>
<protein>
    <submittedName>
        <fullName evidence="1">Uncharacterized protein</fullName>
    </submittedName>
</protein>
<dbReference type="RefSeq" id="WP_013283123.1">
    <property type="nucleotide sequence ID" value="NC_014390.1"/>
</dbReference>